<reference evidence="2" key="1">
    <citation type="submission" date="2007-02" db="EMBL/GenBank/DDBJ databases">
        <title>Complete sequence of Clostridium thermocellum ATCC 27405.</title>
        <authorList>
            <consortium name="US DOE Joint Genome Institute"/>
            <person name="Copeland A."/>
            <person name="Lucas S."/>
            <person name="Lapidus A."/>
            <person name="Barry K."/>
            <person name="Detter J.C."/>
            <person name="Glavina del Rio T."/>
            <person name="Hammon N."/>
            <person name="Israni S."/>
            <person name="Dalin E."/>
            <person name="Tice H."/>
            <person name="Pitluck S."/>
            <person name="Chertkov O."/>
            <person name="Brettin T."/>
            <person name="Bruce D."/>
            <person name="Han C."/>
            <person name="Tapia R."/>
            <person name="Gilna P."/>
            <person name="Schmutz J."/>
            <person name="Larimer F."/>
            <person name="Land M."/>
            <person name="Hauser L."/>
            <person name="Kyrpides N."/>
            <person name="Mikhailova N."/>
            <person name="Wu J.H.D."/>
            <person name="Newcomb M."/>
            <person name="Richardson P."/>
        </authorList>
    </citation>
    <scope>NUCLEOTIDE SEQUENCE [LARGE SCALE GENOMIC DNA]</scope>
    <source>
        <strain evidence="2">ATCC 27405 / DSM 1237 / JCM 9322 / NBRC 103400 / NCIMB 10682 / NRRL B-4536 / VPI 7372</strain>
    </source>
</reference>
<dbReference type="EMBL" id="CP000568">
    <property type="protein sequence ID" value="ABN53682.1"/>
    <property type="molecule type" value="Genomic_DNA"/>
</dbReference>
<dbReference type="HOGENOM" id="CLU_2154003_0_0_9"/>
<evidence type="ECO:0000313" key="1">
    <source>
        <dbReference type="EMBL" id="ABN53682.1"/>
    </source>
</evidence>
<reference evidence="1 2" key="2">
    <citation type="journal article" date="2013" name="Biotechnol. Biofuels">
        <title>Global transcriptome analysis of Clostridium thermocellum ATCC 27405 during growth on dilute acid pretreated Populus and switchgrass.</title>
        <authorList>
            <person name="Wilson C.M."/>
            <person name="Rodriguez M.Jr."/>
            <person name="Johnson C.M."/>
            <person name="Martin S.L."/>
            <person name="Chu T.M."/>
            <person name="Wolfinger R.D."/>
            <person name="Hauser L.J."/>
            <person name="Land M.L."/>
            <person name="Klingeman D.M."/>
            <person name="Syed M.H."/>
            <person name="Ragauskas A.J."/>
            <person name="Tschaplinski T.J."/>
            <person name="Mielenz J.R."/>
            <person name="Brown S.D."/>
        </authorList>
    </citation>
    <scope>NUCLEOTIDE SEQUENCE [LARGE SCALE GENOMIC DNA]</scope>
    <source>
        <strain evidence="2">ATCC 27405 / DSM 1237 / JCM 9322 / NBRC 103400 / NCIMB 10682 / NRRL B-4536 / VPI 7372</strain>
    </source>
</reference>
<protein>
    <submittedName>
        <fullName evidence="1">Bacteriophage QLRG family, putative DNA packaging</fullName>
    </submittedName>
</protein>
<dbReference type="RefSeq" id="WP_020457825.1">
    <property type="nucleotide sequence ID" value="NC_009012.1"/>
</dbReference>
<sequence>MRRRLLNSGLLPLFYPKRGEYMSIEEMLTKVKSNLKIEDDSKDLIITDIIQECLNYCNLKEPPAELEPFIRRKVKTIIDYEAETGGSSVFDVTSIKEGDTSITYNTDEVSRETIYGLSEKDKQALMRFRRLRR</sequence>
<dbReference type="eggNOG" id="ENOG5033WWD">
    <property type="taxonomic scope" value="Bacteria"/>
</dbReference>
<name>A3DIA3_ACET2</name>
<dbReference type="KEGG" id="cth:Cthe_2480"/>
<keyword evidence="2" id="KW-1185">Reference proteome</keyword>
<proteinExistence type="predicted"/>
<evidence type="ECO:0000313" key="2">
    <source>
        <dbReference type="Proteomes" id="UP000002145"/>
    </source>
</evidence>
<dbReference type="GeneID" id="35804883"/>
<dbReference type="AlphaFoldDB" id="A3DIA3"/>
<dbReference type="STRING" id="203119.Cthe_2480"/>
<accession>A3DIA3</accession>
<gene>
    <name evidence="1" type="ordered locus">Cthe_2480</name>
</gene>
<dbReference type="Proteomes" id="UP000002145">
    <property type="component" value="Chromosome"/>
</dbReference>
<organism evidence="1 2">
    <name type="scientific">Acetivibrio thermocellus (strain ATCC 27405 / DSM 1237 / JCM 9322 / NBRC 103400 / NCIMB 10682 / NRRL B-4536 / VPI 7372)</name>
    <name type="common">Clostridium thermocellum</name>
    <dbReference type="NCBI Taxonomy" id="203119"/>
    <lineage>
        <taxon>Bacteria</taxon>
        <taxon>Bacillati</taxon>
        <taxon>Bacillota</taxon>
        <taxon>Clostridia</taxon>
        <taxon>Eubacteriales</taxon>
        <taxon>Oscillospiraceae</taxon>
        <taxon>Acetivibrio</taxon>
    </lineage>
</organism>